<keyword evidence="2" id="KW-1185">Reference proteome</keyword>
<dbReference type="EMBL" id="CACVBR010000023">
    <property type="protein sequence ID" value="CAA7196410.1"/>
    <property type="molecule type" value="Genomic_DNA"/>
</dbReference>
<dbReference type="AlphaFoldDB" id="A0A6N4X858"/>
<name>A0A6N4X858_9FLAO</name>
<protein>
    <submittedName>
        <fullName evidence="1">Uncharacterized protein</fullName>
    </submittedName>
</protein>
<sequence length="94" mass="10382">MFTFCMCTAKYKYRSADQQNSCQGLYDKNKLLNFKFLSQMKKLNISQMENLQGNGLPPKCLASMGLSGVACSMIAGPWGYAIGAAGAYFWNPDC</sequence>
<reference evidence="1 2" key="1">
    <citation type="submission" date="2020-01" db="EMBL/GenBank/DDBJ databases">
        <authorList>
            <person name="Rodrigo-Torres L."/>
            <person name="Arahal R. D."/>
            <person name="Lucena T."/>
        </authorList>
    </citation>
    <scope>NUCLEOTIDE SEQUENCE [LARGE SCALE GENOMIC DNA]</scope>
    <source>
        <strain evidence="1 2">CECT 9293</strain>
    </source>
</reference>
<evidence type="ECO:0000313" key="1">
    <source>
        <dbReference type="EMBL" id="CAA7196410.1"/>
    </source>
</evidence>
<evidence type="ECO:0000313" key="2">
    <source>
        <dbReference type="Proteomes" id="UP000445144"/>
    </source>
</evidence>
<gene>
    <name evidence="1" type="ORF">CHRY9293_02504</name>
</gene>
<organism evidence="1 2">
    <name type="scientific">Chryseobacterium potabilaquae</name>
    <dbReference type="NCBI Taxonomy" id="2675057"/>
    <lineage>
        <taxon>Bacteria</taxon>
        <taxon>Pseudomonadati</taxon>
        <taxon>Bacteroidota</taxon>
        <taxon>Flavobacteriia</taxon>
        <taxon>Flavobacteriales</taxon>
        <taxon>Weeksellaceae</taxon>
        <taxon>Chryseobacterium group</taxon>
        <taxon>Chryseobacterium</taxon>
    </lineage>
</organism>
<proteinExistence type="predicted"/>
<accession>A0A6N4X858</accession>
<dbReference type="Proteomes" id="UP000445144">
    <property type="component" value="Unassembled WGS sequence"/>
</dbReference>